<dbReference type="Gene3D" id="1.10.8.260">
    <property type="entry name" value="HI0933 insert domain-like"/>
    <property type="match status" value="1"/>
</dbReference>
<dbReference type="InterPro" id="IPR036188">
    <property type="entry name" value="FAD/NAD-bd_sf"/>
</dbReference>
<dbReference type="InterPro" id="IPR023166">
    <property type="entry name" value="BaiN-like_dom_sf"/>
</dbReference>
<feature type="domain" description="RsdA/BaiN/AoA(So)-like Rossmann fold-like" evidence="4">
    <location>
        <begin position="6"/>
        <end position="417"/>
    </location>
</feature>
<proteinExistence type="predicted"/>
<comment type="cofactor">
    <cofactor evidence="1">
        <name>FAD</name>
        <dbReference type="ChEBI" id="CHEBI:57692"/>
    </cofactor>
</comment>
<evidence type="ECO:0000256" key="3">
    <source>
        <dbReference type="ARBA" id="ARBA00022827"/>
    </source>
</evidence>
<keyword evidence="2" id="KW-0285">Flavoprotein</keyword>
<evidence type="ECO:0000256" key="1">
    <source>
        <dbReference type="ARBA" id="ARBA00001974"/>
    </source>
</evidence>
<dbReference type="NCBIfam" id="TIGR00275">
    <property type="entry name" value="aminoacetone oxidase family FAD-binding enzyme"/>
    <property type="match status" value="1"/>
</dbReference>
<reference evidence="6" key="2">
    <citation type="submission" date="2021-04" db="EMBL/GenBank/DDBJ databases">
        <authorList>
            <person name="Gilroy R."/>
        </authorList>
    </citation>
    <scope>NUCLEOTIDE SEQUENCE</scope>
    <source>
        <strain evidence="6">CHK180-15479</strain>
    </source>
</reference>
<reference evidence="6" key="1">
    <citation type="journal article" date="2021" name="PeerJ">
        <title>Extensive microbial diversity within the chicken gut microbiome revealed by metagenomics and culture.</title>
        <authorList>
            <person name="Gilroy R."/>
            <person name="Ravi A."/>
            <person name="Getino M."/>
            <person name="Pursley I."/>
            <person name="Horton D.L."/>
            <person name="Alikhan N.F."/>
            <person name="Baker D."/>
            <person name="Gharbi K."/>
            <person name="Hall N."/>
            <person name="Watson M."/>
            <person name="Adriaenssens E.M."/>
            <person name="Foster-Nyarko E."/>
            <person name="Jarju S."/>
            <person name="Secka A."/>
            <person name="Antonio M."/>
            <person name="Oren A."/>
            <person name="Chaudhuri R.R."/>
            <person name="La Ragione R."/>
            <person name="Hildebrand F."/>
            <person name="Pallen M.J."/>
        </authorList>
    </citation>
    <scope>NUCLEOTIDE SEQUENCE</scope>
    <source>
        <strain evidence="6">CHK180-15479</strain>
    </source>
</reference>
<evidence type="ECO:0000313" key="6">
    <source>
        <dbReference type="EMBL" id="HJC06895.1"/>
    </source>
</evidence>
<comment type="caution">
    <text evidence="6">The sequence shown here is derived from an EMBL/GenBank/DDBJ whole genome shotgun (WGS) entry which is preliminary data.</text>
</comment>
<evidence type="ECO:0000313" key="7">
    <source>
        <dbReference type="Proteomes" id="UP000823910"/>
    </source>
</evidence>
<dbReference type="PANTHER" id="PTHR42887">
    <property type="entry name" value="OS12G0638800 PROTEIN"/>
    <property type="match status" value="1"/>
</dbReference>
<dbReference type="PRINTS" id="PR00411">
    <property type="entry name" value="PNDRDTASEI"/>
</dbReference>
<protein>
    <submittedName>
        <fullName evidence="6">NAD(P)/FAD-dependent oxidoreductase</fullName>
    </submittedName>
</protein>
<dbReference type="Proteomes" id="UP000823910">
    <property type="component" value="Unassembled WGS sequence"/>
</dbReference>
<dbReference type="Gene3D" id="3.50.50.60">
    <property type="entry name" value="FAD/NAD(P)-binding domain"/>
    <property type="match status" value="1"/>
</dbReference>
<dbReference type="EMBL" id="DWWT01000065">
    <property type="protein sequence ID" value="HJC06895.1"/>
    <property type="molecule type" value="Genomic_DNA"/>
</dbReference>
<dbReference type="Pfam" id="PF03486">
    <property type="entry name" value="HI0933_like"/>
    <property type="match status" value="1"/>
</dbReference>
<gene>
    <name evidence="6" type="ORF">H9704_12210</name>
</gene>
<dbReference type="InterPro" id="IPR057661">
    <property type="entry name" value="RsdA/BaiN/AoA(So)_Rossmann"/>
</dbReference>
<dbReference type="InterPro" id="IPR004792">
    <property type="entry name" value="BaiN-like"/>
</dbReference>
<evidence type="ECO:0000256" key="2">
    <source>
        <dbReference type="ARBA" id="ARBA00022630"/>
    </source>
</evidence>
<dbReference type="PANTHER" id="PTHR42887:SF2">
    <property type="entry name" value="OS12G0638800 PROTEIN"/>
    <property type="match status" value="1"/>
</dbReference>
<dbReference type="Gene3D" id="2.40.30.10">
    <property type="entry name" value="Translation factors"/>
    <property type="match status" value="1"/>
</dbReference>
<keyword evidence="3" id="KW-0274">FAD</keyword>
<feature type="domain" description="RsdA/BaiN/AoA(So)-like insert" evidence="5">
    <location>
        <begin position="202"/>
        <end position="364"/>
    </location>
</feature>
<evidence type="ECO:0000259" key="4">
    <source>
        <dbReference type="Pfam" id="PF03486"/>
    </source>
</evidence>
<dbReference type="Pfam" id="PF22780">
    <property type="entry name" value="HI0933_like_1st"/>
    <property type="match status" value="1"/>
</dbReference>
<dbReference type="PRINTS" id="PR00368">
    <property type="entry name" value="FADPNR"/>
</dbReference>
<name>A0A9D2N148_9FIRM</name>
<sequence length="423" mass="45704">MKQEKTILVAGGGAAGMAAALAAARAGCKVCLYEKNEKLGKKLFITGKGRCNITNACPVEELFDGIVTNSRFLYSSFYGFTNRDMMDLLEEGGLRLKVERGNRVFPQSDKSSDVIKTLERLLRQAGVKICLDSRVKELWIEDGRCRGAVVERAAGEKAPAERVLADGVIVATGGLSYPSTGSTGDGYAWARQAGHKVTDLSPALVPFAVEEIEDARALQGLSLKNVEASVHMGKKLLYREQGEMLFTHFGVSGPLILSASSFAAKAVKKCPLALVIDLKPALRTEQLDARIVRDFSEAANKQFKNALDKLYPAKLIPVIIRRSGIDPEKRVNAITREERQALVQVTKGFSFTLTALRGFNEAIITQGGISVKEIDPSTMESKKIPGLYFAGEVLDLDAVTGGYNLQIAWSTGWAAGRGAGEGE</sequence>
<dbReference type="SUPFAM" id="SSF160996">
    <property type="entry name" value="HI0933 insert domain-like"/>
    <property type="match status" value="1"/>
</dbReference>
<organism evidence="6 7">
    <name type="scientific">Candidatus Enterocloster excrementipullorum</name>
    <dbReference type="NCBI Taxonomy" id="2838559"/>
    <lineage>
        <taxon>Bacteria</taxon>
        <taxon>Bacillati</taxon>
        <taxon>Bacillota</taxon>
        <taxon>Clostridia</taxon>
        <taxon>Lachnospirales</taxon>
        <taxon>Lachnospiraceae</taxon>
        <taxon>Enterocloster</taxon>
    </lineage>
</organism>
<evidence type="ECO:0000259" key="5">
    <source>
        <dbReference type="Pfam" id="PF22780"/>
    </source>
</evidence>
<accession>A0A9D2N148</accession>
<dbReference type="SUPFAM" id="SSF51905">
    <property type="entry name" value="FAD/NAD(P)-binding domain"/>
    <property type="match status" value="1"/>
</dbReference>
<dbReference type="InterPro" id="IPR055178">
    <property type="entry name" value="RsdA/BaiN/AoA(So)-like_dom"/>
</dbReference>
<dbReference type="AlphaFoldDB" id="A0A9D2N148"/>